<dbReference type="InterPro" id="IPR020449">
    <property type="entry name" value="Tscrpt_reg_AraC-type_HTH"/>
</dbReference>
<dbReference type="Pfam" id="PF12833">
    <property type="entry name" value="HTH_18"/>
    <property type="match status" value="1"/>
</dbReference>
<organism evidence="5 6">
    <name type="scientific">Mucilaginibacter terrae</name>
    <dbReference type="NCBI Taxonomy" id="1955052"/>
    <lineage>
        <taxon>Bacteria</taxon>
        <taxon>Pseudomonadati</taxon>
        <taxon>Bacteroidota</taxon>
        <taxon>Sphingobacteriia</taxon>
        <taxon>Sphingobacteriales</taxon>
        <taxon>Sphingobacteriaceae</taxon>
        <taxon>Mucilaginibacter</taxon>
    </lineage>
</organism>
<evidence type="ECO:0000256" key="3">
    <source>
        <dbReference type="ARBA" id="ARBA00023163"/>
    </source>
</evidence>
<dbReference type="EMBL" id="JAVLVU010000001">
    <property type="protein sequence ID" value="MDT3405199.1"/>
    <property type="molecule type" value="Genomic_DNA"/>
</dbReference>
<dbReference type="SUPFAM" id="SSF51215">
    <property type="entry name" value="Regulatory protein AraC"/>
    <property type="match status" value="1"/>
</dbReference>
<accession>A0ABU3GZK5</accession>
<protein>
    <submittedName>
        <fullName evidence="5">AraC family transcriptional activator of pobA</fullName>
    </submittedName>
</protein>
<evidence type="ECO:0000256" key="2">
    <source>
        <dbReference type="ARBA" id="ARBA00023125"/>
    </source>
</evidence>
<proteinExistence type="predicted"/>
<keyword evidence="3" id="KW-0804">Transcription</keyword>
<comment type="caution">
    <text evidence="5">The sequence shown here is derived from an EMBL/GenBank/DDBJ whole genome shotgun (WGS) entry which is preliminary data.</text>
</comment>
<dbReference type="SMART" id="SM00342">
    <property type="entry name" value="HTH_ARAC"/>
    <property type="match status" value="1"/>
</dbReference>
<dbReference type="InterPro" id="IPR037923">
    <property type="entry name" value="HTH-like"/>
</dbReference>
<dbReference type="PANTHER" id="PTHR43280">
    <property type="entry name" value="ARAC-FAMILY TRANSCRIPTIONAL REGULATOR"/>
    <property type="match status" value="1"/>
</dbReference>
<dbReference type="Gene3D" id="1.10.10.60">
    <property type="entry name" value="Homeodomain-like"/>
    <property type="match status" value="1"/>
</dbReference>
<sequence>MKHIPIHRLSERAGIGVEVRHTSDGGKYLQEAQKLGAHRDDHYIFFMVEEGHGSLVVDFEEVLLKRRTIYYMLPGQVHHKINNSHIEGWFLAVDTLLVPKDFRRIFENQLLLQQPYNLDDKHYQQCHTLLKLIHNHYNNNTESVFYKDIMHSLLNSFIGMVACGYEVLNNTGKKQQRPSQIMQDFKNILNENFKTQKRPAAYASMLNISESYLNEALKNTTGLPVSYWIINEVMLEAKRLLYHTNLNVKQIAHEVGYDDHTYFSRLFKKTSGVTPLAFKATYRK</sequence>
<reference evidence="6" key="1">
    <citation type="submission" date="2023-07" db="EMBL/GenBank/DDBJ databases">
        <title>Functional and genomic diversity of the sorghum phyllosphere microbiome.</title>
        <authorList>
            <person name="Shade A."/>
        </authorList>
    </citation>
    <scope>NUCLEOTIDE SEQUENCE [LARGE SCALE GENOMIC DNA]</scope>
    <source>
        <strain evidence="6">SORGH_AS_0422</strain>
    </source>
</reference>
<dbReference type="PROSITE" id="PS01124">
    <property type="entry name" value="HTH_ARAC_FAMILY_2"/>
    <property type="match status" value="1"/>
</dbReference>
<dbReference type="PRINTS" id="PR00032">
    <property type="entry name" value="HTHARAC"/>
</dbReference>
<evidence type="ECO:0000313" key="6">
    <source>
        <dbReference type="Proteomes" id="UP001258315"/>
    </source>
</evidence>
<dbReference type="InterPro" id="IPR009057">
    <property type="entry name" value="Homeodomain-like_sf"/>
</dbReference>
<name>A0ABU3GZK5_9SPHI</name>
<dbReference type="Gene3D" id="2.60.120.10">
    <property type="entry name" value="Jelly Rolls"/>
    <property type="match status" value="1"/>
</dbReference>
<evidence type="ECO:0000313" key="5">
    <source>
        <dbReference type="EMBL" id="MDT3405199.1"/>
    </source>
</evidence>
<dbReference type="Proteomes" id="UP001258315">
    <property type="component" value="Unassembled WGS sequence"/>
</dbReference>
<dbReference type="PANTHER" id="PTHR43280:SF2">
    <property type="entry name" value="HTH-TYPE TRANSCRIPTIONAL REGULATOR EXSA"/>
    <property type="match status" value="1"/>
</dbReference>
<keyword evidence="6" id="KW-1185">Reference proteome</keyword>
<keyword evidence="2" id="KW-0238">DNA-binding</keyword>
<gene>
    <name evidence="5" type="ORF">QE417_004271</name>
</gene>
<feature type="domain" description="HTH araC/xylS-type" evidence="4">
    <location>
        <begin position="183"/>
        <end position="281"/>
    </location>
</feature>
<evidence type="ECO:0000259" key="4">
    <source>
        <dbReference type="PROSITE" id="PS01124"/>
    </source>
</evidence>
<dbReference type="SUPFAM" id="SSF46689">
    <property type="entry name" value="Homeodomain-like"/>
    <property type="match status" value="1"/>
</dbReference>
<dbReference type="InterPro" id="IPR014710">
    <property type="entry name" value="RmlC-like_jellyroll"/>
</dbReference>
<dbReference type="InterPro" id="IPR018060">
    <property type="entry name" value="HTH_AraC"/>
</dbReference>
<keyword evidence="1" id="KW-0805">Transcription regulation</keyword>
<dbReference type="RefSeq" id="WP_311953446.1">
    <property type="nucleotide sequence ID" value="NZ_JAVLVU010000001.1"/>
</dbReference>
<evidence type="ECO:0000256" key="1">
    <source>
        <dbReference type="ARBA" id="ARBA00023015"/>
    </source>
</evidence>